<reference evidence="2 3" key="1">
    <citation type="submission" date="2023-08" db="EMBL/GenBank/DDBJ databases">
        <title>Comparative genomics and taxonomic characterization of three novel marine species of genus Marivirga.</title>
        <authorList>
            <person name="Muhammad N."/>
            <person name="Kim S.-G."/>
        </authorList>
    </citation>
    <scope>NUCLEOTIDE SEQUENCE [LARGE SCALE GENOMIC DNA]</scope>
    <source>
        <strain evidence="2 3">BDSF4-3</strain>
    </source>
</reference>
<name>A0AA51NCD3_9BACT</name>
<evidence type="ECO:0000313" key="3">
    <source>
        <dbReference type="Proteomes" id="UP001230496"/>
    </source>
</evidence>
<keyword evidence="3" id="KW-1185">Reference proteome</keyword>
<protein>
    <recommendedName>
        <fullName evidence="4">DUF5723 domain-containing protein</fullName>
    </recommendedName>
</protein>
<dbReference type="KEGG" id="msaa:QYS49_36885"/>
<gene>
    <name evidence="2" type="ORF">QYS49_36885</name>
</gene>
<keyword evidence="1" id="KW-0732">Signal</keyword>
<evidence type="ECO:0000256" key="1">
    <source>
        <dbReference type="SAM" id="SignalP"/>
    </source>
</evidence>
<dbReference type="EMBL" id="CP129971">
    <property type="protein sequence ID" value="WMN11020.1"/>
    <property type="molecule type" value="Genomic_DNA"/>
</dbReference>
<evidence type="ECO:0000313" key="2">
    <source>
        <dbReference type="EMBL" id="WMN11020.1"/>
    </source>
</evidence>
<accession>A0AA51NCD3</accession>
<sequence>MKKIIITICLLATAATLFAQSKEDTTLMKNFRLDFAVPDMPAFKMLGTNPSNILRPSSPQALSLMISEIGGGDGFVLPKSFAAELAPYILMKSRSLTLEDYDKNSQLYNLRLSLGTSRNPENSTTTDVSIGFRSTLIDKGDLKNDQQYRRHVYKLLADKGELKDKYQDEYLTNNNLSIHDVVQSEVKKTSMNEYINNKIEDYEANFDYRLDTLKQGFKERNWNKQKLDVALAMLGSSPDSLTENIEFNKFSLWSTYGAPVGTNGQILLGFNYNYFTNDSLEYGITSLTSRFYGGSNSYKGFGEIQVKRNENLNSNFIYLALGGEINIKDGIWANISAGLERNWTDNNSYFVSHFDLRFTIPEDIKLF</sequence>
<dbReference type="Proteomes" id="UP001230496">
    <property type="component" value="Chromosome"/>
</dbReference>
<feature type="chain" id="PRO_5041227922" description="DUF5723 domain-containing protein" evidence="1">
    <location>
        <begin position="20"/>
        <end position="367"/>
    </location>
</feature>
<feature type="signal peptide" evidence="1">
    <location>
        <begin position="1"/>
        <end position="19"/>
    </location>
</feature>
<proteinExistence type="predicted"/>
<dbReference type="AlphaFoldDB" id="A0AA51NCD3"/>
<evidence type="ECO:0008006" key="4">
    <source>
        <dbReference type="Google" id="ProtNLM"/>
    </source>
</evidence>
<organism evidence="2 3">
    <name type="scientific">Marivirga salinarum</name>
    <dbReference type="NCBI Taxonomy" id="3059078"/>
    <lineage>
        <taxon>Bacteria</taxon>
        <taxon>Pseudomonadati</taxon>
        <taxon>Bacteroidota</taxon>
        <taxon>Cytophagia</taxon>
        <taxon>Cytophagales</taxon>
        <taxon>Marivirgaceae</taxon>
        <taxon>Marivirga</taxon>
    </lineage>
</organism>
<dbReference type="RefSeq" id="WP_308347731.1">
    <property type="nucleotide sequence ID" value="NZ_CP129971.1"/>
</dbReference>